<dbReference type="Proteomes" id="UP000577707">
    <property type="component" value="Unassembled WGS sequence"/>
</dbReference>
<evidence type="ECO:0008006" key="3">
    <source>
        <dbReference type="Google" id="ProtNLM"/>
    </source>
</evidence>
<evidence type="ECO:0000313" key="1">
    <source>
        <dbReference type="EMBL" id="MBB3092321.1"/>
    </source>
</evidence>
<comment type="caution">
    <text evidence="1">The sequence shown here is derived from an EMBL/GenBank/DDBJ whole genome shotgun (WGS) entry which is preliminary data.</text>
</comment>
<dbReference type="EMBL" id="JACHXG010000021">
    <property type="protein sequence ID" value="MBB3092321.1"/>
    <property type="molecule type" value="Genomic_DNA"/>
</dbReference>
<proteinExistence type="predicted"/>
<evidence type="ECO:0000313" key="2">
    <source>
        <dbReference type="Proteomes" id="UP000577707"/>
    </source>
</evidence>
<dbReference type="AlphaFoldDB" id="A0A7W5FBL7"/>
<dbReference type="RefSeq" id="WP_183552220.1">
    <property type="nucleotide sequence ID" value="NZ_BMQT01000020.1"/>
</dbReference>
<gene>
    <name evidence="1" type="ORF">FHS12_005299</name>
</gene>
<reference evidence="1 2" key="1">
    <citation type="submission" date="2020-08" db="EMBL/GenBank/DDBJ databases">
        <title>Genomic Encyclopedia of Type Strains, Phase III (KMG-III): the genomes of soil and plant-associated and newly described type strains.</title>
        <authorList>
            <person name="Whitman W."/>
        </authorList>
    </citation>
    <scope>NUCLEOTIDE SEQUENCE [LARGE SCALE GENOMIC DNA]</scope>
    <source>
        <strain evidence="1 2">CECT 3302</strain>
    </source>
</reference>
<keyword evidence="2" id="KW-1185">Reference proteome</keyword>
<organism evidence="1 2">
    <name type="scientific">Nocardioides albus</name>
    <dbReference type="NCBI Taxonomy" id="1841"/>
    <lineage>
        <taxon>Bacteria</taxon>
        <taxon>Bacillati</taxon>
        <taxon>Actinomycetota</taxon>
        <taxon>Actinomycetes</taxon>
        <taxon>Propionibacteriales</taxon>
        <taxon>Nocardioidaceae</taxon>
        <taxon>Nocardioides</taxon>
    </lineage>
</organism>
<sequence>MTSKTITHAQSLWTDEERATLSVIADLLIPAGQGMPAASQAGVAGDGIDEVGTLRPDLVQAAKMVTGQFADAAPSDLDELRELAKDHFAPLSELLASAYFLRPEVADAIGYRQRIEIPLDSEATREAEFSDLVAPVLGRGNVWRTTPSGQRS</sequence>
<protein>
    <recommendedName>
        <fullName evidence="3">Gluconate 2-dehydrogenase subunit 3 family protein</fullName>
    </recommendedName>
</protein>
<name>A0A7W5FBL7_9ACTN</name>
<accession>A0A7W5FBL7</accession>